<sequence length="488" mass="54264">MRNNSSKGSCCSSSSSSRQRFDFALIVVIRSTLVIYTILQRDLHLSISLTKEYLNDQSKMIPINYHHNNNNNSICNSPNKNSNNNHGQTSEILLKENLKLKEIIKNYQRDVTNWKSEREKYRKNLERAKTIIIEQRKSLVEQQNHRNMSTKISPCHSNNSSVKSTPSACSMVTSPIMNQHHLGANTPTPTTTTTSTTNQQIEIEINDHEYANSHKPVMTGSSLIRSFSTPLLHYSPQPINYLFSTLMGTNNGNNNNKEEESSISSSSCSSTPQQSFTPSLCNNMNSTESTPPLFSNTKEKEKLKSDRLKIKVKKLKDKKKRDREQIFNLEKEKETLSSLNRFYMDKLKGLESQLSKSKSNSTPKIVAQSSSSLSSSSSTSSPATSFGFISPTLKSSPISSSSSAMSMSPISLKGLSMNNSIQSSPSQQHQHLGSQLSSYYNKNNNINNNNNNNNSIPSSSSSSSSSPKNNYQSTKSSQPPSSLEVVVL</sequence>
<keyword evidence="3" id="KW-0472">Membrane</keyword>
<proteinExistence type="predicted"/>
<keyword evidence="3" id="KW-1133">Transmembrane helix</keyword>
<reference evidence="5" key="1">
    <citation type="journal article" date="2011" name="Genome Res.">
        <title>Phylogeny-wide analysis of social amoeba genomes highlights ancient origins for complex intercellular communication.</title>
        <authorList>
            <person name="Heidel A.J."/>
            <person name="Lawal H.M."/>
            <person name="Felder M."/>
            <person name="Schilde C."/>
            <person name="Helps N.R."/>
            <person name="Tunggal B."/>
            <person name="Rivero F."/>
            <person name="John U."/>
            <person name="Schleicher M."/>
            <person name="Eichinger L."/>
            <person name="Platzer M."/>
            <person name="Noegel A.A."/>
            <person name="Schaap P."/>
            <person name="Gloeckner G."/>
        </authorList>
    </citation>
    <scope>NUCLEOTIDE SEQUENCE [LARGE SCALE GENOMIC DNA]</scope>
    <source>
        <strain evidence="5">SH3</strain>
    </source>
</reference>
<evidence type="ECO:0000256" key="2">
    <source>
        <dbReference type="SAM" id="MobiDB-lite"/>
    </source>
</evidence>
<feature type="compositionally biased region" description="Low complexity" evidence="2">
    <location>
        <begin position="420"/>
        <end position="470"/>
    </location>
</feature>
<feature type="transmembrane region" description="Helical" evidence="3">
    <location>
        <begin position="21"/>
        <end position="39"/>
    </location>
</feature>
<evidence type="ECO:0000313" key="4">
    <source>
        <dbReference type="EMBL" id="EGG25374.1"/>
    </source>
</evidence>
<evidence type="ECO:0000256" key="1">
    <source>
        <dbReference type="SAM" id="Coils"/>
    </source>
</evidence>
<name>F4PIE5_CACFS</name>
<dbReference type="KEGG" id="dfa:DFA_03623"/>
<feature type="compositionally biased region" description="Polar residues" evidence="2">
    <location>
        <begin position="471"/>
        <end position="481"/>
    </location>
</feature>
<feature type="coiled-coil region" evidence="1">
    <location>
        <begin position="97"/>
        <end position="131"/>
    </location>
</feature>
<evidence type="ECO:0000313" key="5">
    <source>
        <dbReference type="Proteomes" id="UP000007797"/>
    </source>
</evidence>
<dbReference type="AlphaFoldDB" id="F4PIE5"/>
<gene>
    <name evidence="4" type="ORF">DFA_03623</name>
</gene>
<dbReference type="RefSeq" id="XP_004363225.1">
    <property type="nucleotide sequence ID" value="XM_004363168.1"/>
</dbReference>
<feature type="region of interest" description="Disordered" evidence="2">
    <location>
        <begin position="416"/>
        <end position="488"/>
    </location>
</feature>
<keyword evidence="5" id="KW-1185">Reference proteome</keyword>
<protein>
    <submittedName>
        <fullName evidence="4">Uncharacterized protein</fullName>
    </submittedName>
</protein>
<keyword evidence="3" id="KW-0812">Transmembrane</keyword>
<dbReference type="GeneID" id="14876922"/>
<accession>F4PIE5</accession>
<feature type="region of interest" description="Disordered" evidence="2">
    <location>
        <begin position="141"/>
        <end position="168"/>
    </location>
</feature>
<dbReference type="Proteomes" id="UP000007797">
    <property type="component" value="Unassembled WGS sequence"/>
</dbReference>
<feature type="compositionally biased region" description="Polar residues" evidence="2">
    <location>
        <begin position="271"/>
        <end position="296"/>
    </location>
</feature>
<dbReference type="EMBL" id="GL883006">
    <property type="protein sequence ID" value="EGG25374.1"/>
    <property type="molecule type" value="Genomic_DNA"/>
</dbReference>
<evidence type="ECO:0000256" key="3">
    <source>
        <dbReference type="SAM" id="Phobius"/>
    </source>
</evidence>
<keyword evidence="1" id="KW-0175">Coiled coil</keyword>
<organism evidence="4 5">
    <name type="scientific">Cavenderia fasciculata</name>
    <name type="common">Slime mold</name>
    <name type="synonym">Dictyostelium fasciculatum</name>
    <dbReference type="NCBI Taxonomy" id="261658"/>
    <lineage>
        <taxon>Eukaryota</taxon>
        <taxon>Amoebozoa</taxon>
        <taxon>Evosea</taxon>
        <taxon>Eumycetozoa</taxon>
        <taxon>Dictyostelia</taxon>
        <taxon>Acytosteliales</taxon>
        <taxon>Cavenderiaceae</taxon>
        <taxon>Cavenderia</taxon>
    </lineage>
</organism>
<feature type="region of interest" description="Disordered" evidence="2">
    <location>
        <begin position="252"/>
        <end position="302"/>
    </location>
</feature>